<organism evidence="1 2">
    <name type="scientific">Ambrosiozyma monospora</name>
    <name type="common">Yeast</name>
    <name type="synonym">Endomycopsis monosporus</name>
    <dbReference type="NCBI Taxonomy" id="43982"/>
    <lineage>
        <taxon>Eukaryota</taxon>
        <taxon>Fungi</taxon>
        <taxon>Dikarya</taxon>
        <taxon>Ascomycota</taxon>
        <taxon>Saccharomycotina</taxon>
        <taxon>Pichiomycetes</taxon>
        <taxon>Pichiales</taxon>
        <taxon>Pichiaceae</taxon>
        <taxon>Ambrosiozyma</taxon>
    </lineage>
</organism>
<sequence>MNINFKLAVMKLLREMNYNDLVHFINNFRSMGSEEDFSKLTNGNEESVIANVLNYYYKTAAYIIRCLDHNIKIATAKNEIDFSLPDPLYTVTPDLRKPNINITPNPEAYKTMEVKKPSFNKIINTCLNHPLAPKKLIEKVYKDFKPDKPGSSDHKSYETVFTGIRQSYPLLKQMLRQSLFTGLTKIDLIDLLYYFPINFNFDSLEQSKNVIDLKIDQIPVFSLHMKG</sequence>
<accession>A0ACB5SRD0</accession>
<name>A0ACB5SRD0_AMBMO</name>
<comment type="caution">
    <text evidence="1">The sequence shown here is derived from an EMBL/GenBank/DDBJ whole genome shotgun (WGS) entry which is preliminary data.</text>
</comment>
<dbReference type="Proteomes" id="UP001165064">
    <property type="component" value="Unassembled WGS sequence"/>
</dbReference>
<evidence type="ECO:0000313" key="1">
    <source>
        <dbReference type="EMBL" id="GME70633.1"/>
    </source>
</evidence>
<keyword evidence="2" id="KW-1185">Reference proteome</keyword>
<protein>
    <submittedName>
        <fullName evidence="1">Unnamed protein product</fullName>
    </submittedName>
</protein>
<evidence type="ECO:0000313" key="2">
    <source>
        <dbReference type="Proteomes" id="UP001165064"/>
    </source>
</evidence>
<reference evidence="1" key="1">
    <citation type="submission" date="2023-04" db="EMBL/GenBank/DDBJ databases">
        <title>Ambrosiozyma monospora NBRC 10751.</title>
        <authorList>
            <person name="Ichikawa N."/>
            <person name="Sato H."/>
            <person name="Tonouchi N."/>
        </authorList>
    </citation>
    <scope>NUCLEOTIDE SEQUENCE</scope>
    <source>
        <strain evidence="1">NBRC 10751</strain>
    </source>
</reference>
<dbReference type="EMBL" id="BSXS01000070">
    <property type="protein sequence ID" value="GME70633.1"/>
    <property type="molecule type" value="Genomic_DNA"/>
</dbReference>
<proteinExistence type="predicted"/>
<gene>
    <name evidence="1" type="ORF">Amon02_000027000</name>
</gene>